<protein>
    <submittedName>
        <fullName evidence="2">Cupin domain-containing protein</fullName>
    </submittedName>
</protein>
<organism evidence="2 3">
    <name type="scientific">Spongiibacter nanhainus</name>
    <dbReference type="NCBI Taxonomy" id="2794344"/>
    <lineage>
        <taxon>Bacteria</taxon>
        <taxon>Pseudomonadati</taxon>
        <taxon>Pseudomonadota</taxon>
        <taxon>Gammaproteobacteria</taxon>
        <taxon>Cellvibrionales</taxon>
        <taxon>Spongiibacteraceae</taxon>
        <taxon>Spongiibacter</taxon>
    </lineage>
</organism>
<feature type="domain" description="Cupin type-2" evidence="1">
    <location>
        <begin position="115"/>
        <end position="170"/>
    </location>
</feature>
<dbReference type="InterPro" id="IPR011051">
    <property type="entry name" value="RmlC_Cupin_sf"/>
</dbReference>
<dbReference type="AlphaFoldDB" id="A0A7T4UQA3"/>
<dbReference type="EMBL" id="CP066167">
    <property type="protein sequence ID" value="QQD18471.1"/>
    <property type="molecule type" value="Genomic_DNA"/>
</dbReference>
<dbReference type="InterPro" id="IPR013096">
    <property type="entry name" value="Cupin_2"/>
</dbReference>
<dbReference type="CDD" id="cd02231">
    <property type="entry name" value="cupin_BLL6423-like"/>
    <property type="match status" value="1"/>
</dbReference>
<evidence type="ECO:0000313" key="3">
    <source>
        <dbReference type="Proteomes" id="UP000596063"/>
    </source>
</evidence>
<dbReference type="SUPFAM" id="SSF51182">
    <property type="entry name" value="RmlC-like cupins"/>
    <property type="match status" value="1"/>
</dbReference>
<accession>A0A7T4UQA3</accession>
<dbReference type="Pfam" id="PF07883">
    <property type="entry name" value="Cupin_2"/>
    <property type="match status" value="1"/>
</dbReference>
<dbReference type="RefSeq" id="WP_198569962.1">
    <property type="nucleotide sequence ID" value="NZ_CP066167.1"/>
</dbReference>
<dbReference type="InterPro" id="IPR014710">
    <property type="entry name" value="RmlC-like_jellyroll"/>
</dbReference>
<evidence type="ECO:0000313" key="2">
    <source>
        <dbReference type="EMBL" id="QQD18471.1"/>
    </source>
</evidence>
<gene>
    <name evidence="2" type="ORF">I6N98_00920</name>
</gene>
<name>A0A7T4UQA3_9GAMM</name>
<reference evidence="2 3" key="1">
    <citation type="submission" date="2020-12" db="EMBL/GenBank/DDBJ databases">
        <authorList>
            <person name="Shan Y."/>
        </authorList>
    </citation>
    <scope>NUCLEOTIDE SEQUENCE [LARGE SCALE GENOMIC DNA]</scope>
    <source>
        <strain evidence="3">csc3.9</strain>
    </source>
</reference>
<dbReference type="PANTHER" id="PTHR36156:SF2">
    <property type="entry name" value="CUPIN TYPE-2 DOMAIN-CONTAINING PROTEIN"/>
    <property type="match status" value="1"/>
</dbReference>
<dbReference type="KEGG" id="snan:I6N98_00920"/>
<dbReference type="Gene3D" id="2.60.120.10">
    <property type="entry name" value="Jelly Rolls"/>
    <property type="match status" value="1"/>
</dbReference>
<dbReference type="InterPro" id="IPR047142">
    <property type="entry name" value="OryJ/VirC-like"/>
</dbReference>
<evidence type="ECO:0000259" key="1">
    <source>
        <dbReference type="Pfam" id="PF07883"/>
    </source>
</evidence>
<sequence>MINKRYVVGLDENGVADILHEADWSEFTPVVPGMLEGREIWKNYQTPADLSGRDDPGLEPMHHEPPDGGAIFRVLTFHPTSDQLTHDVALQAHSVMESDHVPSSADLSKAKHPSMHKTDTLNYFYVASGEIWMLTEGRDVKVRQGDVIVQKGCMHGWNNDGDEPCTIIAVLIDAIPV</sequence>
<dbReference type="PANTHER" id="PTHR36156">
    <property type="entry name" value="SLR2101 PROTEIN"/>
    <property type="match status" value="1"/>
</dbReference>
<keyword evidence="3" id="KW-1185">Reference proteome</keyword>
<proteinExistence type="predicted"/>
<dbReference type="Proteomes" id="UP000596063">
    <property type="component" value="Chromosome"/>
</dbReference>